<evidence type="ECO:0000256" key="3">
    <source>
        <dbReference type="ARBA" id="ARBA00022827"/>
    </source>
</evidence>
<evidence type="ECO:0008006" key="8">
    <source>
        <dbReference type="Google" id="ProtNLM"/>
    </source>
</evidence>
<dbReference type="GO" id="GO:0050660">
    <property type="term" value="F:flavin adenine dinucleotide binding"/>
    <property type="evidence" value="ECO:0007669"/>
    <property type="project" value="InterPro"/>
</dbReference>
<sequence length="477" mass="52646">MWKLLLTSRQAVIGAGVSGVSAAVHLKHAGLDVTIFERTSRAGGVWVYDERSSNDAAYPSVTPSVGDSPEFERLYSSYVALKNNVSTIEMELSCQQWKPGTEEFVPHHVLGDYIQDTATNNGVQNSIRYNTRVNSVRKEGDKWQVNVGTLEREGTNARHVEQIEYYDAVVVASGHYHAPNIPDIPGLAAWKRAFPDRVSHSKRYRNPDGFAGQNVLLLGAGVSSIDIAKDIGVSARAVYQSSRGGPYDLPSHLLPDNGVRIGGVEGFSRPDSNVLASDGSIPGTITLKSGEKLCNIHRVVVCTGYHVSLPFLRQLHADDTPVEDADESTLVTNGQAVHNLHQDIWYIPDPTLSFIGVPFHVATFSLFEFQAMALAQVYAGKAPLPTTDVMRDEYLARLQRKGAGRALHSLKGKGEEIAYVEDLVRLVNREGGEKLISGHTQKWLEAYQRRTLRMEAFFSLVRDAEIEKRARELLPQC</sequence>
<dbReference type="AlphaFoldDB" id="A0A6A6CWH1"/>
<dbReference type="PIRSF" id="PIRSF000332">
    <property type="entry name" value="FMO"/>
    <property type="match status" value="1"/>
</dbReference>
<dbReference type="PANTHER" id="PTHR23023">
    <property type="entry name" value="DIMETHYLANILINE MONOOXYGENASE"/>
    <property type="match status" value="1"/>
</dbReference>
<evidence type="ECO:0000256" key="2">
    <source>
        <dbReference type="ARBA" id="ARBA00022630"/>
    </source>
</evidence>
<evidence type="ECO:0000313" key="6">
    <source>
        <dbReference type="EMBL" id="KAF2171451.1"/>
    </source>
</evidence>
<evidence type="ECO:0000256" key="4">
    <source>
        <dbReference type="ARBA" id="ARBA00022857"/>
    </source>
</evidence>
<keyword evidence="5" id="KW-0560">Oxidoreductase</keyword>
<gene>
    <name evidence="6" type="ORF">M409DRAFT_63721</name>
</gene>
<reference evidence="6" key="1">
    <citation type="journal article" date="2020" name="Stud. Mycol.">
        <title>101 Dothideomycetes genomes: a test case for predicting lifestyles and emergence of pathogens.</title>
        <authorList>
            <person name="Haridas S."/>
            <person name="Albert R."/>
            <person name="Binder M."/>
            <person name="Bloem J."/>
            <person name="Labutti K."/>
            <person name="Salamov A."/>
            <person name="Andreopoulos B."/>
            <person name="Baker S."/>
            <person name="Barry K."/>
            <person name="Bills G."/>
            <person name="Bluhm B."/>
            <person name="Cannon C."/>
            <person name="Castanera R."/>
            <person name="Culley D."/>
            <person name="Daum C."/>
            <person name="Ezra D."/>
            <person name="Gonzalez J."/>
            <person name="Henrissat B."/>
            <person name="Kuo A."/>
            <person name="Liang C."/>
            <person name="Lipzen A."/>
            <person name="Lutzoni F."/>
            <person name="Magnuson J."/>
            <person name="Mondo S."/>
            <person name="Nolan M."/>
            <person name="Ohm R."/>
            <person name="Pangilinan J."/>
            <person name="Park H.-J."/>
            <person name="Ramirez L."/>
            <person name="Alfaro M."/>
            <person name="Sun H."/>
            <person name="Tritt A."/>
            <person name="Yoshinaga Y."/>
            <person name="Zwiers L.-H."/>
            <person name="Turgeon B."/>
            <person name="Goodwin S."/>
            <person name="Spatafora J."/>
            <person name="Crous P."/>
            <person name="Grigoriev I."/>
        </authorList>
    </citation>
    <scope>NUCLEOTIDE SEQUENCE</scope>
    <source>
        <strain evidence="6">ATCC 36951</strain>
    </source>
</reference>
<keyword evidence="2" id="KW-0285">Flavoprotein</keyword>
<dbReference type="InterPro" id="IPR050346">
    <property type="entry name" value="FMO-like"/>
</dbReference>
<keyword evidence="4" id="KW-0521">NADP</keyword>
<dbReference type="OrthoDB" id="66881at2759"/>
<dbReference type="InterPro" id="IPR020946">
    <property type="entry name" value="Flavin_mOase-like"/>
</dbReference>
<evidence type="ECO:0000313" key="7">
    <source>
        <dbReference type="Proteomes" id="UP000799537"/>
    </source>
</evidence>
<dbReference type="Proteomes" id="UP000799537">
    <property type="component" value="Unassembled WGS sequence"/>
</dbReference>
<dbReference type="Gene3D" id="3.50.50.60">
    <property type="entry name" value="FAD/NAD(P)-binding domain"/>
    <property type="match status" value="2"/>
</dbReference>
<dbReference type="GO" id="GO:0004499">
    <property type="term" value="F:N,N-dimethylaniline monooxygenase activity"/>
    <property type="evidence" value="ECO:0007669"/>
    <property type="project" value="InterPro"/>
</dbReference>
<evidence type="ECO:0000256" key="5">
    <source>
        <dbReference type="ARBA" id="ARBA00023002"/>
    </source>
</evidence>
<dbReference type="SUPFAM" id="SSF51905">
    <property type="entry name" value="FAD/NAD(P)-binding domain"/>
    <property type="match status" value="2"/>
</dbReference>
<keyword evidence="3" id="KW-0274">FAD</keyword>
<dbReference type="Pfam" id="PF00743">
    <property type="entry name" value="FMO-like"/>
    <property type="match status" value="1"/>
</dbReference>
<organism evidence="6 7">
    <name type="scientific">Zasmidium cellare ATCC 36951</name>
    <dbReference type="NCBI Taxonomy" id="1080233"/>
    <lineage>
        <taxon>Eukaryota</taxon>
        <taxon>Fungi</taxon>
        <taxon>Dikarya</taxon>
        <taxon>Ascomycota</taxon>
        <taxon>Pezizomycotina</taxon>
        <taxon>Dothideomycetes</taxon>
        <taxon>Dothideomycetidae</taxon>
        <taxon>Mycosphaerellales</taxon>
        <taxon>Mycosphaerellaceae</taxon>
        <taxon>Zasmidium</taxon>
    </lineage>
</organism>
<dbReference type="GO" id="GO:0050661">
    <property type="term" value="F:NADP binding"/>
    <property type="evidence" value="ECO:0007669"/>
    <property type="project" value="InterPro"/>
</dbReference>
<dbReference type="RefSeq" id="XP_033672340.1">
    <property type="nucleotide sequence ID" value="XM_033815729.1"/>
</dbReference>
<comment type="similarity">
    <text evidence="1">Belongs to the FMO family.</text>
</comment>
<dbReference type="InterPro" id="IPR036188">
    <property type="entry name" value="FAD/NAD-bd_sf"/>
</dbReference>
<dbReference type="EMBL" id="ML993583">
    <property type="protein sequence ID" value="KAF2171451.1"/>
    <property type="molecule type" value="Genomic_DNA"/>
</dbReference>
<protein>
    <recommendedName>
        <fullName evidence="8">FAD dependent oxidoreductase domain-containing protein</fullName>
    </recommendedName>
</protein>
<dbReference type="PRINTS" id="PR00419">
    <property type="entry name" value="ADXRDTASE"/>
</dbReference>
<proteinExistence type="inferred from homology"/>
<name>A0A6A6CWH1_ZASCE</name>
<dbReference type="InterPro" id="IPR000960">
    <property type="entry name" value="Flavin_mOase"/>
</dbReference>
<accession>A0A6A6CWH1</accession>
<evidence type="ECO:0000256" key="1">
    <source>
        <dbReference type="ARBA" id="ARBA00009183"/>
    </source>
</evidence>
<dbReference type="GeneID" id="54569001"/>
<keyword evidence="7" id="KW-1185">Reference proteome</keyword>